<dbReference type="InterPro" id="IPR036942">
    <property type="entry name" value="Beta-barrel_TonB_sf"/>
</dbReference>
<dbReference type="GO" id="GO:0015891">
    <property type="term" value="P:siderophore transport"/>
    <property type="evidence" value="ECO:0007669"/>
    <property type="project" value="InterPro"/>
</dbReference>
<dbReference type="FunFam" id="2.170.130.10:FF:000001">
    <property type="entry name" value="Catecholate siderophore TonB-dependent receptor"/>
    <property type="match status" value="1"/>
</dbReference>
<feature type="domain" description="TonB-dependent receptor-like beta-barrel" evidence="15">
    <location>
        <begin position="241"/>
        <end position="691"/>
    </location>
</feature>
<dbReference type="InterPro" id="IPR000531">
    <property type="entry name" value="Beta-barrel_TonB"/>
</dbReference>
<dbReference type="Proteomes" id="UP000218554">
    <property type="component" value="Chromosome"/>
</dbReference>
<dbReference type="AlphaFoldDB" id="A0AAD1BY81"/>
<organism evidence="17 18">
    <name type="scientific">Metapseudomonas furukawaii</name>
    <name type="common">Pseudomonas furukawaii</name>
    <dbReference type="NCBI Taxonomy" id="1149133"/>
    <lineage>
        <taxon>Bacteria</taxon>
        <taxon>Pseudomonadati</taxon>
        <taxon>Pseudomonadota</taxon>
        <taxon>Gammaproteobacteria</taxon>
        <taxon>Pseudomonadales</taxon>
        <taxon>Pseudomonadaceae</taxon>
        <taxon>Metapseudomonas</taxon>
    </lineage>
</organism>
<keyword evidence="5 12" id="KW-0812">Transmembrane</keyword>
<dbReference type="Pfam" id="PF00593">
    <property type="entry name" value="TonB_dep_Rec_b-barrel"/>
    <property type="match status" value="1"/>
</dbReference>
<reference evidence="17 18" key="2">
    <citation type="journal article" date="2017" name="Int. J. Syst. Evol. Microbiol.">
        <title>Pseudomonas furukawaii sp. nov., a polychlorinated biphenyl-degrading bacterium isolated from biphenyl-contaminated soil in Japan.</title>
        <authorList>
            <person name="Kimura N."/>
            <person name="Watanabe T."/>
            <person name="Suenaga H."/>
            <person name="Fujihara H."/>
            <person name="Futagami T."/>
            <person name="Goto M."/>
            <person name="Hanada S."/>
            <person name="Hirose J."/>
        </authorList>
    </citation>
    <scope>NUCLEOTIDE SEQUENCE [LARGE SCALE GENOMIC DNA]</scope>
    <source>
        <strain evidence="18">DSM 10086 / NBRC 110670 / KF707</strain>
    </source>
</reference>
<dbReference type="PANTHER" id="PTHR32552">
    <property type="entry name" value="FERRICHROME IRON RECEPTOR-RELATED"/>
    <property type="match status" value="1"/>
</dbReference>
<keyword evidence="6 14" id="KW-0732">Signal</keyword>
<reference evidence="18" key="1">
    <citation type="submission" date="2015-05" db="EMBL/GenBank/DDBJ databases">
        <title>Draft genome sequencing of a biphenyl-degrading bacterium, Pseudomonas balearica KF707 (=NBRC110670).</title>
        <authorList>
            <person name="Kimura N."/>
            <person name="Hirose J."/>
            <person name="Watanabe T."/>
            <person name="Suenaga H."/>
            <person name="Fujihara H."/>
            <person name="Noguchi M."/>
            <person name="Hashimoto M."/>
            <person name="Shimodaira J."/>
            <person name="Tsuchikane K."/>
            <person name="Hosoyama A."/>
            <person name="Yamazoe A."/>
            <person name="Fujita N."/>
            <person name="Furukawa K."/>
        </authorList>
    </citation>
    <scope>NUCLEOTIDE SEQUENCE [LARGE SCALE GENOMIC DNA]</scope>
    <source>
        <strain evidence="18">DSM 10086 / NBRC 110670 / KF707</strain>
    </source>
</reference>
<evidence type="ECO:0000256" key="7">
    <source>
        <dbReference type="ARBA" id="ARBA00023065"/>
    </source>
</evidence>
<evidence type="ECO:0000256" key="6">
    <source>
        <dbReference type="ARBA" id="ARBA00022729"/>
    </source>
</evidence>
<dbReference type="GO" id="GO:0015344">
    <property type="term" value="F:siderophore uptake transmembrane transporter activity"/>
    <property type="evidence" value="ECO:0007669"/>
    <property type="project" value="TreeGrafter"/>
</dbReference>
<evidence type="ECO:0000313" key="17">
    <source>
        <dbReference type="EMBL" id="BAU72603.1"/>
    </source>
</evidence>
<evidence type="ECO:0000256" key="8">
    <source>
        <dbReference type="ARBA" id="ARBA00023077"/>
    </source>
</evidence>
<keyword evidence="3 12" id="KW-0813">Transport</keyword>
<evidence type="ECO:0000256" key="12">
    <source>
        <dbReference type="PROSITE-ProRule" id="PRU01360"/>
    </source>
</evidence>
<feature type="signal peptide" evidence="14">
    <location>
        <begin position="1"/>
        <end position="30"/>
    </location>
</feature>
<proteinExistence type="inferred from homology"/>
<feature type="chain" id="PRO_5042277839" evidence="14">
    <location>
        <begin position="31"/>
        <end position="729"/>
    </location>
</feature>
<evidence type="ECO:0000313" key="18">
    <source>
        <dbReference type="Proteomes" id="UP000218554"/>
    </source>
</evidence>
<evidence type="ECO:0000256" key="1">
    <source>
        <dbReference type="ARBA" id="ARBA00004571"/>
    </source>
</evidence>
<sequence>MSKKSNLPQRALLASAIGLATASTAGLALAEQGALELGSVNVDGKAEKSYKVEESASAKYTAPLLDTPQTITVVPKEVIQEQQALSLRQVLSNVSGITFNAGEGGGGSGDSINIRGFSANSNIQVDGLRDSAQTSRTDTFNIEQVEVIKGPNSVFGGAGTTGGSINIISKQPMDRAFTRIGGGLGTDNYHRLTLDTNQPLEGLGTDSALRLNLMAHENDVPGRDQIDRERWGIAPSLRLGFNESTRLTLSAFHQTDDNLPDYGVPALDGKKLAGVSREDYFGWKNLDKEEIEQNAFTANFEHDFNDNLRLQNLTRYSRVDRDTVVSASHVNLTGVPAGNYRPAGPQAYGRDVTTDMWINQTNLRASFDTAGLGHELVTGVELSRENLDLKTYNHGLGNALYPADGYDLANPPGQWNGPINKTITGYTENQLDNKALYVFDTIALNEQWDLNLGLRYDWFDAESETFSATQVRTGRFTSKDEELSSRAGLVYKPTDNGRIYVAWGTSFNPSAENVASNGGGLNGNTQNLDPEKNETWELGTKWEFLGGRLMLDGAVFRVEKTDAREQLADGSYILAGEQRVQGVELGATGKVTDRWNVYANYTFLDSETLKSEIDPAREGQALGNTPPHSFNLWTTYELPQGWTLGYGARYVSERNVSSSTQAKLDDYWLHNAMVGYKVSDNLDLQLNVNNLFDEDYVERVRQNIGTTARSSAIEYGDARSAILSATYSF</sequence>
<dbReference type="GO" id="GO:0038023">
    <property type="term" value="F:signaling receptor activity"/>
    <property type="evidence" value="ECO:0007669"/>
    <property type="project" value="InterPro"/>
</dbReference>
<evidence type="ECO:0000256" key="10">
    <source>
        <dbReference type="ARBA" id="ARBA00023170"/>
    </source>
</evidence>
<dbReference type="EMBL" id="AP014862">
    <property type="protein sequence ID" value="BAU72603.1"/>
    <property type="molecule type" value="Genomic_DNA"/>
</dbReference>
<dbReference type="InterPro" id="IPR039426">
    <property type="entry name" value="TonB-dep_rcpt-like"/>
</dbReference>
<feature type="domain" description="TonB-dependent receptor plug" evidence="16">
    <location>
        <begin position="64"/>
        <end position="163"/>
    </location>
</feature>
<evidence type="ECO:0000259" key="15">
    <source>
        <dbReference type="Pfam" id="PF00593"/>
    </source>
</evidence>
<dbReference type="PANTHER" id="PTHR32552:SF83">
    <property type="entry name" value="BLR3904 PROTEIN"/>
    <property type="match status" value="1"/>
</dbReference>
<protein>
    <submittedName>
        <fullName evidence="17">Ferrichrome-iron receptor</fullName>
    </submittedName>
</protein>
<dbReference type="InterPro" id="IPR012910">
    <property type="entry name" value="Plug_dom"/>
</dbReference>
<dbReference type="NCBIfam" id="TIGR01783">
    <property type="entry name" value="TonB-siderophor"/>
    <property type="match status" value="1"/>
</dbReference>
<dbReference type="GO" id="GO:0009279">
    <property type="term" value="C:cell outer membrane"/>
    <property type="evidence" value="ECO:0007669"/>
    <property type="project" value="UniProtKB-SubCell"/>
</dbReference>
<dbReference type="Gene3D" id="2.170.130.10">
    <property type="entry name" value="TonB-dependent receptor, plug domain"/>
    <property type="match status" value="1"/>
</dbReference>
<evidence type="ECO:0000256" key="13">
    <source>
        <dbReference type="RuleBase" id="RU003357"/>
    </source>
</evidence>
<dbReference type="InterPro" id="IPR037066">
    <property type="entry name" value="Plug_dom_sf"/>
</dbReference>
<dbReference type="Gene3D" id="2.40.170.20">
    <property type="entry name" value="TonB-dependent receptor, beta-barrel domain"/>
    <property type="match status" value="1"/>
</dbReference>
<name>A0AAD1BY81_METFU</name>
<dbReference type="SUPFAM" id="SSF56935">
    <property type="entry name" value="Porins"/>
    <property type="match status" value="1"/>
</dbReference>
<dbReference type="PROSITE" id="PS52016">
    <property type="entry name" value="TONB_DEPENDENT_REC_3"/>
    <property type="match status" value="1"/>
</dbReference>
<evidence type="ECO:0000259" key="16">
    <source>
        <dbReference type="Pfam" id="PF07715"/>
    </source>
</evidence>
<evidence type="ECO:0000256" key="9">
    <source>
        <dbReference type="ARBA" id="ARBA00023136"/>
    </source>
</evidence>
<dbReference type="InterPro" id="IPR010105">
    <property type="entry name" value="TonB_sidphr_rcpt"/>
</dbReference>
<accession>A0AAD1BY81</accession>
<evidence type="ECO:0000256" key="4">
    <source>
        <dbReference type="ARBA" id="ARBA00022452"/>
    </source>
</evidence>
<evidence type="ECO:0000256" key="2">
    <source>
        <dbReference type="ARBA" id="ARBA00009810"/>
    </source>
</evidence>
<comment type="subcellular location">
    <subcellularLocation>
        <location evidence="1 12">Cell outer membrane</location>
        <topology evidence="1 12">Multi-pass membrane protein</topology>
    </subcellularLocation>
</comment>
<keyword evidence="11 12" id="KW-0998">Cell outer membrane</keyword>
<keyword evidence="18" id="KW-1185">Reference proteome</keyword>
<dbReference type="CDD" id="cd01347">
    <property type="entry name" value="ligand_gated_channel"/>
    <property type="match status" value="1"/>
</dbReference>
<keyword evidence="10 17" id="KW-0675">Receptor</keyword>
<gene>
    <name evidence="17" type="ORF">KF707C_9150</name>
</gene>
<keyword evidence="4 12" id="KW-1134">Transmembrane beta strand</keyword>
<comment type="similarity">
    <text evidence="2 12 13">Belongs to the TonB-dependent receptor family.</text>
</comment>
<evidence type="ECO:0000256" key="14">
    <source>
        <dbReference type="SAM" id="SignalP"/>
    </source>
</evidence>
<evidence type="ECO:0000256" key="3">
    <source>
        <dbReference type="ARBA" id="ARBA00022448"/>
    </source>
</evidence>
<dbReference type="RefSeq" id="WP_003452021.1">
    <property type="nucleotide sequence ID" value="NZ_AJMR01000156.1"/>
</dbReference>
<keyword evidence="9 12" id="KW-0472">Membrane</keyword>
<evidence type="ECO:0000256" key="5">
    <source>
        <dbReference type="ARBA" id="ARBA00022692"/>
    </source>
</evidence>
<evidence type="ECO:0000256" key="11">
    <source>
        <dbReference type="ARBA" id="ARBA00023237"/>
    </source>
</evidence>
<dbReference type="Pfam" id="PF07715">
    <property type="entry name" value="Plug"/>
    <property type="match status" value="1"/>
</dbReference>
<keyword evidence="7" id="KW-0406">Ion transport</keyword>
<dbReference type="KEGG" id="pfuw:KF707C_9150"/>
<keyword evidence="8 13" id="KW-0798">TonB box</keyword>